<comment type="caution">
    <text evidence="1">The sequence shown here is derived from an EMBL/GenBank/DDBJ whole genome shotgun (WGS) entry which is preliminary data.</text>
</comment>
<dbReference type="AlphaFoldDB" id="A0A2J0T0Y4"/>
<protein>
    <submittedName>
        <fullName evidence="1">Uncharacterized protein</fullName>
    </submittedName>
</protein>
<gene>
    <name evidence="1" type="ORF">D7Y33_19580</name>
</gene>
<dbReference type="RefSeq" id="WP_049431004.1">
    <property type="nucleotide sequence ID" value="NZ_CP154630.1"/>
</dbReference>
<dbReference type="OrthoDB" id="9135654at2"/>
<organism evidence="1 2">
    <name type="scientific">Stenotrophomonas maltophilia</name>
    <name type="common">Pseudomonas maltophilia</name>
    <name type="synonym">Xanthomonas maltophilia</name>
    <dbReference type="NCBI Taxonomy" id="40324"/>
    <lineage>
        <taxon>Bacteria</taxon>
        <taxon>Pseudomonadati</taxon>
        <taxon>Pseudomonadota</taxon>
        <taxon>Gammaproteobacteria</taxon>
        <taxon>Lysobacterales</taxon>
        <taxon>Lysobacteraceae</taxon>
        <taxon>Stenotrophomonas</taxon>
        <taxon>Stenotrophomonas maltophilia group</taxon>
    </lineage>
</organism>
<evidence type="ECO:0000313" key="2">
    <source>
        <dbReference type="Proteomes" id="UP000822271"/>
    </source>
</evidence>
<dbReference type="Proteomes" id="UP000822271">
    <property type="component" value="Unassembled WGS sequence"/>
</dbReference>
<reference evidence="1" key="2">
    <citation type="journal article" date="2020" name="Front. Microbiol.">
        <title>Genetic Variants of the DSF Quorum Sensing System in Stenotrophomonas maltophilia Influence Virulence and Resistance Phenotypes Among Genotypically Diverse Clinical Isolates.</title>
        <authorList>
            <person name="Yero D."/>
            <person name="Huedo P."/>
            <person name="Conchillo-Sole O."/>
            <person name="Martinez-Servat S."/>
            <person name="Mamat U."/>
            <person name="Coves X."/>
            <person name="Llanas F."/>
            <person name="Roca I."/>
            <person name="Vila J."/>
            <person name="Schaible U.E."/>
            <person name="Daura X."/>
            <person name="Gibert I."/>
        </authorList>
    </citation>
    <scope>NUCLEOTIDE SEQUENCE</scope>
    <source>
        <strain evidence="1">OG156</strain>
    </source>
</reference>
<evidence type="ECO:0000313" key="1">
    <source>
        <dbReference type="EMBL" id="MBA0313183.1"/>
    </source>
</evidence>
<name>A0A2J0T0Y4_STEMA</name>
<reference evidence="1" key="1">
    <citation type="submission" date="2018-09" db="EMBL/GenBank/DDBJ databases">
        <authorList>
            <person name="Groschel M."/>
            <person name="Kohl T."/>
            <person name="Conchillo-Sole O."/>
            <person name="Mamat U."/>
            <person name="Yero D."/>
            <person name="Niemann S."/>
            <person name="Daura X."/>
            <person name="Gibert I."/>
        </authorList>
    </citation>
    <scope>NUCLEOTIDE SEQUENCE</scope>
    <source>
        <strain evidence="1">OG156</strain>
    </source>
</reference>
<dbReference type="EMBL" id="RAUE01000033">
    <property type="protein sequence ID" value="MBA0313183.1"/>
    <property type="molecule type" value="Genomic_DNA"/>
</dbReference>
<accession>A0A2J0T0Y4</accession>
<sequence>MASTPAPNAAPREVAKIKLGDINARIAPLLISADGLALLGFKPINPTGATKLYDQAQFPDMCRAMIHGLQDAADQYPLAA</sequence>
<proteinExistence type="predicted"/>